<feature type="signal peptide" evidence="1">
    <location>
        <begin position="1"/>
        <end position="18"/>
    </location>
</feature>
<dbReference type="EMBL" id="JACGBB010000001">
    <property type="protein sequence ID" value="MBZ7986515.1"/>
    <property type="molecule type" value="Genomic_DNA"/>
</dbReference>
<gene>
    <name evidence="2" type="ORF">AVCANL283_00115</name>
</gene>
<proteinExistence type="predicted"/>
<organism evidence="2 3">
    <name type="scientific">Campylobacter canadensis</name>
    <dbReference type="NCBI Taxonomy" id="449520"/>
    <lineage>
        <taxon>Bacteria</taxon>
        <taxon>Pseudomonadati</taxon>
        <taxon>Campylobacterota</taxon>
        <taxon>Epsilonproteobacteria</taxon>
        <taxon>Campylobacterales</taxon>
        <taxon>Campylobacteraceae</taxon>
        <taxon>Campylobacter</taxon>
    </lineage>
</organism>
<dbReference type="Proteomes" id="UP000786183">
    <property type="component" value="Unassembled WGS sequence"/>
</dbReference>
<evidence type="ECO:0000256" key="1">
    <source>
        <dbReference type="SAM" id="SignalP"/>
    </source>
</evidence>
<comment type="caution">
    <text evidence="2">The sequence shown here is derived from an EMBL/GenBank/DDBJ whole genome shotgun (WGS) entry which is preliminary data.</text>
</comment>
<accession>A0ABS7WP25</accession>
<protein>
    <submittedName>
        <fullName evidence="2">Uncharacterized protein</fullName>
    </submittedName>
</protein>
<reference evidence="2 3" key="1">
    <citation type="submission" date="2020-07" db="EMBL/GenBank/DDBJ databases">
        <title>Transfer of Campylobacter canadensis to the novel genus Avispirillum gen. nov., that also includes two novel species recovered from migratory waterfowl: Avispirillum anseris sp. nov. and Avispirillum brantae sp. nov.</title>
        <authorList>
            <person name="Miller W.G."/>
            <person name="Chapman M.H."/>
            <person name="Yee E."/>
            <person name="Inglis G.D."/>
        </authorList>
    </citation>
    <scope>NUCLEOTIDE SEQUENCE [LARGE SCALE GENOMIC DNA]</scope>
    <source>
        <strain evidence="2 3">L283</strain>
    </source>
</reference>
<dbReference type="RefSeq" id="WP_172232122.1">
    <property type="nucleotide sequence ID" value="NZ_CP035946.1"/>
</dbReference>
<sequence length="161" mass="18498">MKYFLLILLFFLNSCAYKSLSSLSEDELGQRIYVKTIINKIEPKNSILLGDNFAQYLQSYLNKEVVDNEESDVDISIKENKLIFSPLYYDELGNAKVNKAIVEILFLVDYKNGKKKQIITSGEYIFNLDSSGVISDELKREAINQASLRAFNEFIFVLLNN</sequence>
<name>A0ABS7WP25_9BACT</name>
<keyword evidence="3" id="KW-1185">Reference proteome</keyword>
<feature type="chain" id="PRO_5046155026" evidence="1">
    <location>
        <begin position="19"/>
        <end position="161"/>
    </location>
</feature>
<evidence type="ECO:0000313" key="3">
    <source>
        <dbReference type="Proteomes" id="UP000786183"/>
    </source>
</evidence>
<keyword evidence="1" id="KW-0732">Signal</keyword>
<evidence type="ECO:0000313" key="2">
    <source>
        <dbReference type="EMBL" id="MBZ7986515.1"/>
    </source>
</evidence>